<feature type="compositionally biased region" description="Basic and acidic residues" evidence="1">
    <location>
        <begin position="8"/>
        <end position="27"/>
    </location>
</feature>
<reference evidence="2 3" key="1">
    <citation type="journal article" date="2017" name="BMC Genomics">
        <title>Chromosome level assembly and secondary metabolite potential of the parasitic fungus Cordyceps militaris.</title>
        <authorList>
            <person name="Kramer G.J."/>
            <person name="Nodwell J.R."/>
        </authorList>
    </citation>
    <scope>NUCLEOTIDE SEQUENCE [LARGE SCALE GENOMIC DNA]</scope>
    <source>
        <strain evidence="2 3">ATCC 34164</strain>
    </source>
</reference>
<organism evidence="2 3">
    <name type="scientific">Cordyceps militaris</name>
    <name type="common">Caterpillar fungus</name>
    <name type="synonym">Clavaria militaris</name>
    <dbReference type="NCBI Taxonomy" id="73501"/>
    <lineage>
        <taxon>Eukaryota</taxon>
        <taxon>Fungi</taxon>
        <taxon>Dikarya</taxon>
        <taxon>Ascomycota</taxon>
        <taxon>Pezizomycotina</taxon>
        <taxon>Sordariomycetes</taxon>
        <taxon>Hypocreomycetidae</taxon>
        <taxon>Hypocreales</taxon>
        <taxon>Cordycipitaceae</taxon>
        <taxon>Cordyceps</taxon>
    </lineage>
</organism>
<dbReference type="EMBL" id="CP023327">
    <property type="protein sequence ID" value="ATY67000.1"/>
    <property type="molecule type" value="Genomic_DNA"/>
</dbReference>
<dbReference type="VEuPathDB" id="FungiDB:A9K55_000803"/>
<sequence>MLPFHLGPKPEDREPHGKRYHAKDSIRPSDGTAPSVLEYEERDTGIAPTSMILIRILIAKVKKRKRLEAVLRAIPKRAGHHIGWECLTNPAVAFDAAAVPSL</sequence>
<dbReference type="AlphaFoldDB" id="A0A2H4SV66"/>
<dbReference type="Proteomes" id="UP000323067">
    <property type="component" value="Chromosome ii"/>
</dbReference>
<evidence type="ECO:0000256" key="1">
    <source>
        <dbReference type="SAM" id="MobiDB-lite"/>
    </source>
</evidence>
<proteinExistence type="predicted"/>
<evidence type="ECO:0000313" key="2">
    <source>
        <dbReference type="EMBL" id="ATY67000.1"/>
    </source>
</evidence>
<accession>A0A2H4SV66</accession>
<dbReference type="VEuPathDB" id="FungiDB:CCM_04069"/>
<gene>
    <name evidence="2" type="ORF">A9K55_000803</name>
</gene>
<name>A0A2H4SV66_CORMI</name>
<dbReference type="Pfam" id="PF21858">
    <property type="entry name" value="DUF6914"/>
    <property type="match status" value="1"/>
</dbReference>
<evidence type="ECO:0000313" key="3">
    <source>
        <dbReference type="Proteomes" id="UP000323067"/>
    </source>
</evidence>
<feature type="region of interest" description="Disordered" evidence="1">
    <location>
        <begin position="1"/>
        <end position="35"/>
    </location>
</feature>
<dbReference type="InterPro" id="IPR054208">
    <property type="entry name" value="DUF6914"/>
</dbReference>
<protein>
    <submittedName>
        <fullName evidence="2">Thioredoxin I</fullName>
    </submittedName>
</protein>